<dbReference type="Gene3D" id="3.40.220.10">
    <property type="entry name" value="Leucine Aminopeptidase, subunit E, domain 1"/>
    <property type="match status" value="1"/>
</dbReference>
<evidence type="ECO:0000313" key="3">
    <source>
        <dbReference type="Proteomes" id="UP001152795"/>
    </source>
</evidence>
<dbReference type="Proteomes" id="UP001152795">
    <property type="component" value="Unassembled WGS sequence"/>
</dbReference>
<proteinExistence type="predicted"/>
<dbReference type="InterPro" id="IPR043472">
    <property type="entry name" value="Macro_dom-like"/>
</dbReference>
<evidence type="ECO:0000313" key="2">
    <source>
        <dbReference type="EMBL" id="CAB4039133.1"/>
    </source>
</evidence>
<dbReference type="OrthoDB" id="6133115at2759"/>
<evidence type="ECO:0000259" key="1">
    <source>
        <dbReference type="Pfam" id="PF01661"/>
    </source>
</evidence>
<comment type="caution">
    <text evidence="2">The sequence shown here is derived from an EMBL/GenBank/DDBJ whole genome shotgun (WGS) entry which is preliminary data.</text>
</comment>
<dbReference type="InterPro" id="IPR002589">
    <property type="entry name" value="Macro_dom"/>
</dbReference>
<dbReference type="SUPFAM" id="SSF52949">
    <property type="entry name" value="Macro domain-like"/>
    <property type="match status" value="1"/>
</dbReference>
<sequence length="961" mass="108982">MNDGSTTSSVYLESDDHDNVVPMLGLTHDEITSSIDMGINPPGKKPERQLQRSVRMSSDIVKFISKRKKYSQELSKQLQKLFAVVSLMPEESLIKVTKKPGSRFIKDWSKQCCSIVETFCGRFGKECFELRESSSVRKRLPKLGGMLRSTTAAYWIEANNTKLAIMTEQSERDQVLTKVREFLQNTRDDGFQEYKRKSRSDRSDWRKPTECDAARNTVIVDETNSLNLVNDEARFVQRVGIVSRKCFKIEKSIRALVEEDLPTLKEALTFCNIKLEKETLVVVCLRNENNNVVEKVESFLQKRKKIKRADVVTSKAQRPRIRSLLSIPFHSKADEDGGTSFVNWRNKNDAESMTSRSDDTRRRPIKLEPVSVRLNNDLVKFVMNNPTFTQELTEQLEKQNGEVQWKPGIPFVTVVQKSEYGFVFKWSETCKSLVTKFFQRFRKESYTIQEDIQESVRKGLEGLKETISPSGADCWLASNNRWLVLVSLKDNLPSIIKVVEGFLQNVKEENEKLKEIVKFVEVSTDHIDYLEHTQFLSTLKQSHSALAEATFTEARNQICFVGSDEDVSAAKQQYESLVKELNVIEVELPTEAMKFVSQNKGMDFIEKCLSEREIVSVILVESKSSVKVVARSPQECEAVKECLCSNVREAMIILPATNEHIFTSKKWYDISKTIDSEELVDYQISFEGGTKRDIKLHGATHLVERYEKTVTDFINSQKIVCYVMHTPPGIARFMKEKLGEELGKIEADLRDEQVKIEIGSAKLECTGTKEGIHESKRRIMDLRGNISTRSKEYSSIGVDKLFFSKDGQRNIKGIEAGSNVKVEVVKCLEGVEKESNHFDVEAIRAEREKREIKQVPATPLDPFDQSNFTTREGLNVSWKYGNIAKERADILVSSAVSNLNNLTMVGRVLNSFGGSSYMAACSQHTNIGTGDIATTIGGNLACSYVIHAVCCGWTFGGRAEQ</sequence>
<reference evidence="2" key="1">
    <citation type="submission" date="2020-04" db="EMBL/GenBank/DDBJ databases">
        <authorList>
            <person name="Alioto T."/>
            <person name="Alioto T."/>
            <person name="Gomez Garrido J."/>
        </authorList>
    </citation>
    <scope>NUCLEOTIDE SEQUENCE</scope>
    <source>
        <strain evidence="2">A484AB</strain>
    </source>
</reference>
<organism evidence="2 3">
    <name type="scientific">Paramuricea clavata</name>
    <name type="common">Red gorgonian</name>
    <name type="synonym">Violescent sea-whip</name>
    <dbReference type="NCBI Taxonomy" id="317549"/>
    <lineage>
        <taxon>Eukaryota</taxon>
        <taxon>Metazoa</taxon>
        <taxon>Cnidaria</taxon>
        <taxon>Anthozoa</taxon>
        <taxon>Octocorallia</taxon>
        <taxon>Malacalcyonacea</taxon>
        <taxon>Plexauridae</taxon>
        <taxon>Paramuricea</taxon>
    </lineage>
</organism>
<feature type="non-terminal residue" evidence="2">
    <location>
        <position position="1"/>
    </location>
</feature>
<protein>
    <recommendedName>
        <fullName evidence="1">Macro domain-containing protein</fullName>
    </recommendedName>
</protein>
<dbReference type="Pfam" id="PF01661">
    <property type="entry name" value="Macro"/>
    <property type="match status" value="1"/>
</dbReference>
<dbReference type="EMBL" id="CACRXK020024995">
    <property type="protein sequence ID" value="CAB4039133.1"/>
    <property type="molecule type" value="Genomic_DNA"/>
</dbReference>
<accession>A0A6S7LMV0</accession>
<feature type="domain" description="Macro" evidence="1">
    <location>
        <begin position="897"/>
        <end position="957"/>
    </location>
</feature>
<name>A0A6S7LMV0_PARCT</name>
<dbReference type="AlphaFoldDB" id="A0A6S7LMV0"/>
<gene>
    <name evidence="2" type="ORF">PACLA_8A069306</name>
</gene>
<keyword evidence="3" id="KW-1185">Reference proteome</keyword>